<reference evidence="2" key="1">
    <citation type="journal article" date="2019" name="Int. J. Syst. Evol. Microbiol.">
        <title>The Global Catalogue of Microorganisms (GCM) 10K type strain sequencing project: providing services to taxonomists for standard genome sequencing and annotation.</title>
        <authorList>
            <consortium name="The Broad Institute Genomics Platform"/>
            <consortium name="The Broad Institute Genome Sequencing Center for Infectious Disease"/>
            <person name="Wu L."/>
            <person name="Ma J."/>
        </authorList>
    </citation>
    <scope>NUCLEOTIDE SEQUENCE [LARGE SCALE GENOMIC DNA]</scope>
    <source>
        <strain evidence="2">CGMCC 4.7152</strain>
    </source>
</reference>
<accession>A0ABV9W695</accession>
<evidence type="ECO:0000313" key="2">
    <source>
        <dbReference type="Proteomes" id="UP001595912"/>
    </source>
</evidence>
<name>A0ABV9W695_9ACTN</name>
<dbReference type="Proteomes" id="UP001595912">
    <property type="component" value="Unassembled WGS sequence"/>
</dbReference>
<organism evidence="1 2">
    <name type="scientific">Dactylosporangium cerinum</name>
    <dbReference type="NCBI Taxonomy" id="1434730"/>
    <lineage>
        <taxon>Bacteria</taxon>
        <taxon>Bacillati</taxon>
        <taxon>Actinomycetota</taxon>
        <taxon>Actinomycetes</taxon>
        <taxon>Micromonosporales</taxon>
        <taxon>Micromonosporaceae</taxon>
        <taxon>Dactylosporangium</taxon>
    </lineage>
</organism>
<comment type="caution">
    <text evidence="1">The sequence shown here is derived from an EMBL/GenBank/DDBJ whole genome shotgun (WGS) entry which is preliminary data.</text>
</comment>
<dbReference type="EMBL" id="JBHSIU010000046">
    <property type="protein sequence ID" value="MFC5003113.1"/>
    <property type="molecule type" value="Genomic_DNA"/>
</dbReference>
<protein>
    <submittedName>
        <fullName evidence="1">Uncharacterized protein</fullName>
    </submittedName>
</protein>
<sequence>MASLLVRRWMLVHPTIRMFVLHDPSCDDSSNFNVAIVAAMADSVGWAYGMVAVTSVAEVGRIPVSVEIWDAAAEDEGAAWSADP</sequence>
<evidence type="ECO:0000313" key="1">
    <source>
        <dbReference type="EMBL" id="MFC5003113.1"/>
    </source>
</evidence>
<dbReference type="RefSeq" id="WP_380121836.1">
    <property type="nucleotide sequence ID" value="NZ_JBHSIU010000046.1"/>
</dbReference>
<gene>
    <name evidence="1" type="ORF">ACFPIJ_35440</name>
</gene>
<proteinExistence type="predicted"/>
<keyword evidence="2" id="KW-1185">Reference proteome</keyword>